<dbReference type="RefSeq" id="WP_149750357.1">
    <property type="nucleotide sequence ID" value="NZ_VUJW01000003.1"/>
</dbReference>
<gene>
    <name evidence="1" type="ORF">F0U47_10625</name>
</gene>
<reference evidence="1 2" key="1">
    <citation type="submission" date="2019-09" db="EMBL/GenBank/DDBJ databases">
        <title>Nocardioides panacisoli sp. nov., isolated from the soil of a ginseng field.</title>
        <authorList>
            <person name="Cho C."/>
        </authorList>
    </citation>
    <scope>NUCLEOTIDE SEQUENCE [LARGE SCALE GENOMIC DNA]</scope>
    <source>
        <strain evidence="1 2">BN140041</strain>
    </source>
</reference>
<sequence>MNALNHGDPYRIAAQLVDVARQAASTGAVSDALLCAVTDAPNVDQSGVELAFDVAEVLARALAARTLDDQTSQET</sequence>
<evidence type="ECO:0000313" key="2">
    <source>
        <dbReference type="Proteomes" id="UP000324351"/>
    </source>
</evidence>
<reference evidence="1 2" key="2">
    <citation type="submission" date="2019-09" db="EMBL/GenBank/DDBJ databases">
        <authorList>
            <person name="Jin C."/>
        </authorList>
    </citation>
    <scope>NUCLEOTIDE SEQUENCE [LARGE SCALE GENOMIC DNA]</scope>
    <source>
        <strain evidence="1 2">BN140041</strain>
    </source>
</reference>
<dbReference type="EMBL" id="VUJW01000003">
    <property type="protein sequence ID" value="KAA1427866.1"/>
    <property type="molecule type" value="Genomic_DNA"/>
</dbReference>
<dbReference type="Proteomes" id="UP000324351">
    <property type="component" value="Unassembled WGS sequence"/>
</dbReference>
<evidence type="ECO:0000313" key="1">
    <source>
        <dbReference type="EMBL" id="KAA1427866.1"/>
    </source>
</evidence>
<proteinExistence type="predicted"/>
<protein>
    <submittedName>
        <fullName evidence="1">Uncharacterized protein</fullName>
    </submittedName>
</protein>
<comment type="caution">
    <text evidence="1">The sequence shown here is derived from an EMBL/GenBank/DDBJ whole genome shotgun (WGS) entry which is preliminary data.</text>
</comment>
<name>A0A5B1M5F7_9ACTN</name>
<keyword evidence="2" id="KW-1185">Reference proteome</keyword>
<dbReference type="AlphaFoldDB" id="A0A5B1M5F7"/>
<organism evidence="1 2">
    <name type="scientific">Nocardioides antri</name>
    <dbReference type="NCBI Taxonomy" id="2607659"/>
    <lineage>
        <taxon>Bacteria</taxon>
        <taxon>Bacillati</taxon>
        <taxon>Actinomycetota</taxon>
        <taxon>Actinomycetes</taxon>
        <taxon>Propionibacteriales</taxon>
        <taxon>Nocardioidaceae</taxon>
        <taxon>Nocardioides</taxon>
    </lineage>
</organism>
<accession>A0A5B1M5F7</accession>